<keyword evidence="3" id="KW-1185">Reference proteome</keyword>
<accession>A0ABN8SSR5</accession>
<reference evidence="2 3" key="1">
    <citation type="submission" date="2022-05" db="EMBL/GenBank/DDBJ databases">
        <authorList>
            <consortium name="Genoscope - CEA"/>
            <person name="William W."/>
        </authorList>
    </citation>
    <scope>NUCLEOTIDE SEQUENCE [LARGE SCALE GENOMIC DNA]</scope>
</reference>
<evidence type="ECO:0000313" key="2">
    <source>
        <dbReference type="EMBL" id="CAH3194197.1"/>
    </source>
</evidence>
<feature type="signal peptide" evidence="1">
    <location>
        <begin position="1"/>
        <end position="23"/>
    </location>
</feature>
<keyword evidence="1" id="KW-0732">Signal</keyword>
<protein>
    <submittedName>
        <fullName evidence="2">Uncharacterized protein</fullName>
    </submittedName>
</protein>
<organism evidence="2 3">
    <name type="scientific">Porites evermanni</name>
    <dbReference type="NCBI Taxonomy" id="104178"/>
    <lineage>
        <taxon>Eukaryota</taxon>
        <taxon>Metazoa</taxon>
        <taxon>Cnidaria</taxon>
        <taxon>Anthozoa</taxon>
        <taxon>Hexacorallia</taxon>
        <taxon>Scleractinia</taxon>
        <taxon>Fungiina</taxon>
        <taxon>Poritidae</taxon>
        <taxon>Porites</taxon>
    </lineage>
</organism>
<sequence>MACMSVTFCWSLVIFYDLVKTQALPTNHLVNSTSTPIGTQHCNNAMLKEIKEQLDQLQTDINILIGNKSNNNEKSKTILFIKKSHNRPTFLFHFNTTHYIQIFYLKFQKFLVEFTCINSRNRWRLFFSTSMRVEALVSIHHNYNKSCDFLSFFLFNKKPKLFRRLFASSDLKIIQLRAHDGFY</sequence>
<evidence type="ECO:0000313" key="3">
    <source>
        <dbReference type="Proteomes" id="UP001159427"/>
    </source>
</evidence>
<feature type="chain" id="PRO_5046577524" evidence="1">
    <location>
        <begin position="24"/>
        <end position="183"/>
    </location>
</feature>
<dbReference type="EMBL" id="CALNXI010003746">
    <property type="protein sequence ID" value="CAH3194197.1"/>
    <property type="molecule type" value="Genomic_DNA"/>
</dbReference>
<comment type="caution">
    <text evidence="2">The sequence shown here is derived from an EMBL/GenBank/DDBJ whole genome shotgun (WGS) entry which is preliminary data.</text>
</comment>
<name>A0ABN8SSR5_9CNID</name>
<evidence type="ECO:0000256" key="1">
    <source>
        <dbReference type="SAM" id="SignalP"/>
    </source>
</evidence>
<proteinExistence type="predicted"/>
<gene>
    <name evidence="2" type="ORF">PEVE_00027315</name>
</gene>
<dbReference type="Proteomes" id="UP001159427">
    <property type="component" value="Unassembled WGS sequence"/>
</dbReference>